<dbReference type="CDD" id="cd04725">
    <property type="entry name" value="OMP_decarboxylase_like"/>
    <property type="match status" value="1"/>
</dbReference>
<keyword evidence="18" id="KW-1185">Reference proteome</keyword>
<feature type="binding site" evidence="15">
    <location>
        <position position="363"/>
    </location>
    <ligand>
        <name>substrate</name>
    </ligand>
</feature>
<feature type="binding site" evidence="15">
    <location>
        <position position="439"/>
    </location>
    <ligand>
        <name>substrate</name>
    </ligand>
</feature>
<name>A0ABD2W2V9_9HYME</name>
<evidence type="ECO:0000256" key="13">
    <source>
        <dbReference type="ARBA" id="ARBA00023268"/>
    </source>
</evidence>
<dbReference type="InterPro" id="IPR000836">
    <property type="entry name" value="PRTase_dom"/>
</dbReference>
<dbReference type="InterPro" id="IPR029057">
    <property type="entry name" value="PRTase-like"/>
</dbReference>
<evidence type="ECO:0000256" key="2">
    <source>
        <dbReference type="ARBA" id="ARBA00004889"/>
    </source>
</evidence>
<comment type="pathway">
    <text evidence="2">Pyrimidine metabolism; UMP biosynthesis via de novo pathway; UMP from orotate: step 1/2.</text>
</comment>
<dbReference type="SMART" id="SM00934">
    <property type="entry name" value="OMPdecase"/>
    <property type="match status" value="1"/>
</dbReference>
<evidence type="ECO:0000256" key="3">
    <source>
        <dbReference type="ARBA" id="ARBA00006221"/>
    </source>
</evidence>
<dbReference type="NCBIfam" id="TIGR01740">
    <property type="entry name" value="pyrF"/>
    <property type="match status" value="1"/>
</dbReference>
<dbReference type="HAMAP" id="MF_01208">
    <property type="entry name" value="PyrE"/>
    <property type="match status" value="1"/>
</dbReference>
<evidence type="ECO:0000256" key="10">
    <source>
        <dbReference type="ARBA" id="ARBA00022793"/>
    </source>
</evidence>
<dbReference type="Pfam" id="PF00156">
    <property type="entry name" value="Pribosyltran"/>
    <property type="match status" value="1"/>
</dbReference>
<evidence type="ECO:0000256" key="5">
    <source>
        <dbReference type="ARBA" id="ARBA00011971"/>
    </source>
</evidence>
<evidence type="ECO:0000313" key="18">
    <source>
        <dbReference type="Proteomes" id="UP001627154"/>
    </source>
</evidence>
<dbReference type="InterPro" id="IPR011060">
    <property type="entry name" value="RibuloseP-bd_barrel"/>
</dbReference>
<dbReference type="GO" id="GO:0004590">
    <property type="term" value="F:orotidine-5'-phosphate decarboxylase activity"/>
    <property type="evidence" value="ECO:0007669"/>
    <property type="project" value="UniProtKB-EC"/>
</dbReference>
<dbReference type="GO" id="GO:0006221">
    <property type="term" value="P:pyrimidine nucleotide biosynthetic process"/>
    <property type="evidence" value="ECO:0007669"/>
    <property type="project" value="UniProtKB-KW"/>
</dbReference>
<comment type="similarity">
    <text evidence="4">In the C-terminal section; belongs to the OMP decarboxylase family.</text>
</comment>
<feature type="domain" description="Orotidine 5'-phosphate decarboxylase" evidence="16">
    <location>
        <begin position="242"/>
        <end position="452"/>
    </location>
</feature>
<evidence type="ECO:0000256" key="14">
    <source>
        <dbReference type="PIRSR" id="PIRSR614732-1"/>
    </source>
</evidence>
<protein>
    <recommendedName>
        <fullName evidence="7">Uridine 5'-monophosphate synthase</fullName>
        <ecNumber evidence="5">2.4.2.10</ecNumber>
        <ecNumber evidence="6">4.1.1.23</ecNumber>
    </recommendedName>
</protein>
<proteinExistence type="inferred from homology"/>
<feature type="binding site" evidence="15">
    <location>
        <position position="440"/>
    </location>
    <ligand>
        <name>substrate</name>
    </ligand>
</feature>
<comment type="caution">
    <text evidence="17">The sequence shown here is derived from an EMBL/GenBank/DDBJ whole genome shotgun (WGS) entry which is preliminary data.</text>
</comment>
<organism evidence="17 18">
    <name type="scientific">Trichogramma kaykai</name>
    <dbReference type="NCBI Taxonomy" id="54128"/>
    <lineage>
        <taxon>Eukaryota</taxon>
        <taxon>Metazoa</taxon>
        <taxon>Ecdysozoa</taxon>
        <taxon>Arthropoda</taxon>
        <taxon>Hexapoda</taxon>
        <taxon>Insecta</taxon>
        <taxon>Pterygota</taxon>
        <taxon>Neoptera</taxon>
        <taxon>Endopterygota</taxon>
        <taxon>Hymenoptera</taxon>
        <taxon>Apocrita</taxon>
        <taxon>Proctotrupomorpha</taxon>
        <taxon>Chalcidoidea</taxon>
        <taxon>Trichogrammatidae</taxon>
        <taxon>Trichogramma</taxon>
    </lineage>
</organism>
<evidence type="ECO:0000256" key="4">
    <source>
        <dbReference type="ARBA" id="ARBA00009769"/>
    </source>
</evidence>
<feature type="binding site" evidence="15">
    <location>
        <position position="270"/>
    </location>
    <ligand>
        <name>substrate</name>
    </ligand>
</feature>
<dbReference type="InterPro" id="IPR023031">
    <property type="entry name" value="OPRT"/>
</dbReference>
<evidence type="ECO:0000256" key="1">
    <source>
        <dbReference type="ARBA" id="ARBA00004861"/>
    </source>
</evidence>
<dbReference type="SUPFAM" id="SSF53271">
    <property type="entry name" value="PRTase-like"/>
    <property type="match status" value="1"/>
</dbReference>
<dbReference type="AlphaFoldDB" id="A0ABD2W2V9"/>
<comment type="pathway">
    <text evidence="1">Pyrimidine metabolism; UMP biosynthesis via de novo pathway; UMP from orotate: step 2/2.</text>
</comment>
<keyword evidence="8" id="KW-0328">Glycosyltransferase</keyword>
<dbReference type="Pfam" id="PF00215">
    <property type="entry name" value="OMPdecase"/>
    <property type="match status" value="1"/>
</dbReference>
<keyword evidence="9" id="KW-0808">Transferase</keyword>
<accession>A0ABD2W2V9</accession>
<evidence type="ECO:0000256" key="11">
    <source>
        <dbReference type="ARBA" id="ARBA00022975"/>
    </source>
</evidence>
<evidence type="ECO:0000256" key="12">
    <source>
        <dbReference type="ARBA" id="ARBA00023239"/>
    </source>
</evidence>
<keyword evidence="12" id="KW-0456">Lyase</keyword>
<evidence type="ECO:0000259" key="16">
    <source>
        <dbReference type="SMART" id="SM00934"/>
    </source>
</evidence>
<feature type="active site" description="For OMPdecase activity" evidence="14">
    <location>
        <position position="303"/>
    </location>
</feature>
<dbReference type="InterPro" id="IPR014732">
    <property type="entry name" value="OMPdecase"/>
</dbReference>
<dbReference type="Gene3D" id="3.20.20.70">
    <property type="entry name" value="Aldolase class I"/>
    <property type="match status" value="1"/>
</dbReference>
<evidence type="ECO:0000256" key="9">
    <source>
        <dbReference type="ARBA" id="ARBA00022679"/>
    </source>
</evidence>
<dbReference type="PANTHER" id="PTHR19278">
    <property type="entry name" value="OROTATE PHOSPHORIBOSYLTRANSFERASE"/>
    <property type="match status" value="1"/>
</dbReference>
<dbReference type="InterPro" id="IPR001754">
    <property type="entry name" value="OMPdeCOase_dom"/>
</dbReference>
<feature type="active site" description="For OMPdecase activity" evidence="14">
    <location>
        <position position="301"/>
    </location>
</feature>
<feature type="binding site" evidence="15">
    <location>
        <position position="248"/>
    </location>
    <ligand>
        <name>substrate</name>
    </ligand>
</feature>
<comment type="similarity">
    <text evidence="3">In the N-terminal section; belongs to the purine/pyrimidine phosphoribosyltransferase family.</text>
</comment>
<evidence type="ECO:0000256" key="7">
    <source>
        <dbReference type="ARBA" id="ARBA00015047"/>
    </source>
</evidence>
<dbReference type="EMBL" id="JBJJXI010000137">
    <property type="protein sequence ID" value="KAL3387472.1"/>
    <property type="molecule type" value="Genomic_DNA"/>
</dbReference>
<evidence type="ECO:0000256" key="15">
    <source>
        <dbReference type="PIRSR" id="PIRSR614732-2"/>
    </source>
</evidence>
<evidence type="ECO:0000313" key="17">
    <source>
        <dbReference type="EMBL" id="KAL3387472.1"/>
    </source>
</evidence>
<dbReference type="EC" id="2.4.2.10" evidence="5"/>
<dbReference type="GO" id="GO:0004588">
    <property type="term" value="F:orotate phosphoribosyltransferase activity"/>
    <property type="evidence" value="ECO:0007669"/>
    <property type="project" value="UniProtKB-EC"/>
</dbReference>
<sequence length="469" mass="51790">MKLDLKEIAAKLYDIGAIKNGSFTTKAGHNTSVYIDLRSMISYPELLSNVSKMLWGLADSQEFVQVVGVPYTALPIATVISTHYNVPMLIRRKETKSYGTKKMIEGVYKKGDAPILVDDILMSGSSIFETVEDLKKEGLNVTTALVVVDREQGAKEALELLGIKCKSLFTITSLFNLLHEAGRLDRETVDNAISSVLSVSAPLNFKQSVNLRLTQSFATRSEACKNRVAAKLFNLMEQKQTTLCLAADFIKSQEILDIAQLAGPHIAVLKIHVDSLVDFNKDFVQNLTNLAETHNFMIMEDRKFGDSGYIVARQYSSGIYSIAEWADLITVHAVPGKSIITSIKRGLESCSKDRGIFVVAQMTCFGSLTSADYIEKAVTEVADSELVAGVMCQNNCIESPGLIQLTSGVKLVDKADDLEKPYKTPNDIVSEGADLVVVGREIIWSEDQLSTILKHKKALWEAYEHRVNY</sequence>
<evidence type="ECO:0000256" key="6">
    <source>
        <dbReference type="ARBA" id="ARBA00012321"/>
    </source>
</evidence>
<feature type="active site" description="For OMPdecase activity" evidence="14">
    <location>
        <position position="306"/>
    </location>
</feature>
<dbReference type="InterPro" id="IPR004467">
    <property type="entry name" value="Or_phspho_trans_dom"/>
</dbReference>
<keyword evidence="13" id="KW-0511">Multifunctional enzyme</keyword>
<dbReference type="InterPro" id="IPR013785">
    <property type="entry name" value="Aldolase_TIM"/>
</dbReference>
<reference evidence="17 18" key="1">
    <citation type="journal article" date="2024" name="bioRxiv">
        <title>A reference genome for Trichogramma kaykai: A tiny desert-dwelling parasitoid wasp with competing sex-ratio distorters.</title>
        <authorList>
            <person name="Culotta J."/>
            <person name="Lindsey A.R."/>
        </authorList>
    </citation>
    <scope>NUCLEOTIDE SEQUENCE [LARGE SCALE GENOMIC DNA]</scope>
    <source>
        <strain evidence="17 18">KSX58</strain>
    </source>
</reference>
<dbReference type="Gene3D" id="3.40.50.2020">
    <property type="match status" value="1"/>
</dbReference>
<dbReference type="NCBIfam" id="TIGR00336">
    <property type="entry name" value="pyrE"/>
    <property type="match status" value="1"/>
</dbReference>
<dbReference type="SUPFAM" id="SSF51366">
    <property type="entry name" value="Ribulose-phoshate binding barrel"/>
    <property type="match status" value="1"/>
</dbReference>
<dbReference type="EC" id="4.1.1.23" evidence="6"/>
<keyword evidence="11" id="KW-0665">Pyrimidine biosynthesis</keyword>
<gene>
    <name evidence="17" type="ORF">TKK_017389</name>
</gene>
<dbReference type="PANTHER" id="PTHR19278:SF9">
    <property type="entry name" value="URIDINE 5'-MONOPHOSPHATE SYNTHASE"/>
    <property type="match status" value="1"/>
</dbReference>
<evidence type="ECO:0000256" key="8">
    <source>
        <dbReference type="ARBA" id="ARBA00022676"/>
    </source>
</evidence>
<keyword evidence="10" id="KW-0210">Decarboxylase</keyword>
<dbReference type="Proteomes" id="UP001627154">
    <property type="component" value="Unassembled WGS sequence"/>
</dbReference>
<dbReference type="CDD" id="cd06223">
    <property type="entry name" value="PRTases_typeI"/>
    <property type="match status" value="1"/>
</dbReference>